<comment type="caution">
    <text evidence="12">The sequence shown here is derived from an EMBL/GenBank/DDBJ whole genome shotgun (WGS) entry which is preliminary data.</text>
</comment>
<dbReference type="PANTHER" id="PTHR45626">
    <property type="entry name" value="TRANSCRIPTION TERMINATION FACTOR 2-RELATED"/>
    <property type="match status" value="1"/>
</dbReference>
<feature type="domain" description="Helicase C-terminal" evidence="11">
    <location>
        <begin position="1420"/>
        <end position="1620"/>
    </location>
</feature>
<keyword evidence="13" id="KW-1185">Reference proteome</keyword>
<dbReference type="InterPro" id="IPR027417">
    <property type="entry name" value="P-loop_NTPase"/>
</dbReference>
<dbReference type="EMBL" id="JARBJD010000122">
    <property type="protein sequence ID" value="KAK2951191.1"/>
    <property type="molecule type" value="Genomic_DNA"/>
</dbReference>
<feature type="compositionally biased region" description="Polar residues" evidence="9">
    <location>
        <begin position="1103"/>
        <end position="1115"/>
    </location>
</feature>
<dbReference type="CDD" id="cd18008">
    <property type="entry name" value="DEXDc_SHPRH-like"/>
    <property type="match status" value="1"/>
</dbReference>
<dbReference type="PROSITE" id="PS00518">
    <property type="entry name" value="ZF_RING_1"/>
    <property type="match status" value="1"/>
</dbReference>
<dbReference type="SUPFAM" id="SSF52540">
    <property type="entry name" value="P-loop containing nucleoside triphosphate hydrolases"/>
    <property type="match status" value="2"/>
</dbReference>
<proteinExistence type="predicted"/>
<dbReference type="Pfam" id="PF00097">
    <property type="entry name" value="zf-C3HC4"/>
    <property type="match status" value="1"/>
</dbReference>
<feature type="compositionally biased region" description="Acidic residues" evidence="9">
    <location>
        <begin position="794"/>
        <end position="803"/>
    </location>
</feature>
<dbReference type="InterPro" id="IPR018957">
    <property type="entry name" value="Znf_C3HC4_RING-type"/>
</dbReference>
<feature type="region of interest" description="Disordered" evidence="9">
    <location>
        <begin position="1191"/>
        <end position="1223"/>
    </location>
</feature>
<keyword evidence="3 8" id="KW-0863">Zinc-finger</keyword>
<dbReference type="PROSITE" id="PS50089">
    <property type="entry name" value="ZF_RING_2"/>
    <property type="match status" value="1"/>
</dbReference>
<evidence type="ECO:0000256" key="5">
    <source>
        <dbReference type="ARBA" id="ARBA00022806"/>
    </source>
</evidence>
<keyword evidence="7" id="KW-0067">ATP-binding</keyword>
<feature type="compositionally biased region" description="Acidic residues" evidence="9">
    <location>
        <begin position="1131"/>
        <end position="1147"/>
    </location>
</feature>
<feature type="compositionally biased region" description="Basic and acidic residues" evidence="9">
    <location>
        <begin position="957"/>
        <end position="976"/>
    </location>
</feature>
<feature type="compositionally biased region" description="Low complexity" evidence="9">
    <location>
        <begin position="1501"/>
        <end position="1517"/>
    </location>
</feature>
<dbReference type="Gene3D" id="3.40.50.10810">
    <property type="entry name" value="Tandem AAA-ATPase domain"/>
    <property type="match status" value="2"/>
</dbReference>
<accession>A0ABQ9XLR6</accession>
<dbReference type="InterPro" id="IPR014001">
    <property type="entry name" value="Helicase_ATP-bd"/>
</dbReference>
<dbReference type="SMART" id="SM00487">
    <property type="entry name" value="DEXDc"/>
    <property type="match status" value="1"/>
</dbReference>
<dbReference type="InterPro" id="IPR001650">
    <property type="entry name" value="Helicase_C-like"/>
</dbReference>
<dbReference type="GO" id="GO:0016787">
    <property type="term" value="F:hydrolase activity"/>
    <property type="evidence" value="ECO:0007669"/>
    <property type="project" value="UniProtKB-KW"/>
</dbReference>
<evidence type="ECO:0000259" key="11">
    <source>
        <dbReference type="PROSITE" id="PS51194"/>
    </source>
</evidence>
<dbReference type="InterPro" id="IPR013083">
    <property type="entry name" value="Znf_RING/FYVE/PHD"/>
</dbReference>
<reference evidence="12 13" key="1">
    <citation type="journal article" date="2022" name="bioRxiv">
        <title>Genomics of Preaxostyla Flagellates Illuminates Evolutionary Transitions and the Path Towards Mitochondrial Loss.</title>
        <authorList>
            <person name="Novak L.V.F."/>
            <person name="Treitli S.C."/>
            <person name="Pyrih J."/>
            <person name="Halakuc P."/>
            <person name="Pipaliya S.V."/>
            <person name="Vacek V."/>
            <person name="Brzon O."/>
            <person name="Soukal P."/>
            <person name="Eme L."/>
            <person name="Dacks J.B."/>
            <person name="Karnkowska A."/>
            <person name="Elias M."/>
            <person name="Hampl V."/>
        </authorList>
    </citation>
    <scope>NUCLEOTIDE SEQUENCE [LARGE SCALE GENOMIC DNA]</scope>
    <source>
        <strain evidence="12">NAU3</strain>
        <tissue evidence="12">Gut</tissue>
    </source>
</reference>
<evidence type="ECO:0000259" key="10">
    <source>
        <dbReference type="PROSITE" id="PS50089"/>
    </source>
</evidence>
<feature type="compositionally biased region" description="Low complexity" evidence="9">
    <location>
        <begin position="895"/>
        <end position="917"/>
    </location>
</feature>
<feature type="compositionally biased region" description="Basic and acidic residues" evidence="9">
    <location>
        <begin position="1017"/>
        <end position="1038"/>
    </location>
</feature>
<evidence type="ECO:0000313" key="13">
    <source>
        <dbReference type="Proteomes" id="UP001281761"/>
    </source>
</evidence>
<dbReference type="Pfam" id="PF00176">
    <property type="entry name" value="SNF2-rel_dom"/>
    <property type="match status" value="1"/>
</dbReference>
<dbReference type="Gene3D" id="3.40.50.300">
    <property type="entry name" value="P-loop containing nucleotide triphosphate hydrolases"/>
    <property type="match status" value="1"/>
</dbReference>
<dbReference type="SUPFAM" id="SSF57850">
    <property type="entry name" value="RING/U-box"/>
    <property type="match status" value="1"/>
</dbReference>
<dbReference type="InterPro" id="IPR000330">
    <property type="entry name" value="SNF2_N"/>
</dbReference>
<dbReference type="CDD" id="cd16449">
    <property type="entry name" value="RING-HC"/>
    <property type="match status" value="1"/>
</dbReference>
<dbReference type="InterPro" id="IPR049730">
    <property type="entry name" value="SNF2/RAD54-like_C"/>
</dbReference>
<dbReference type="Pfam" id="PF00271">
    <property type="entry name" value="Helicase_C"/>
    <property type="match status" value="2"/>
</dbReference>
<sequence>MIQPGVQPAPIVQVPLVISTYKPPYLTPIKHSQITLQNHQTEALGWMNMRERMGASENKPRGGILADQMGLGKTIEFLALVALDLENNKEIQESIPKPEDTERFRGEINLLRFRLGLHDIKRTRIENILITYHFPVLPKVHATLVVSPKGVIPHWLNESHRFLAEDHRLKVYLHHRSLKFHTLVAEYGSTISWSEGLSVRGKLNQADIWIVTYSEVRNEWLALLEWLGSKIGRNLILKRKKRGSSGHSLLDEVPLNQKSKQKDDDDVVIEYSEGESFDLTAEIRQLRKKKALTDEDVADFDTVGMELFPIFCVKWNRVMLDEGHNIKNKKINQTRACWSISSDKRWVLTGTPIMNQIDDLHSLIHFLHFDEEPYLIKECILRRLKETVIELEGKRILEKTVTMTSFERQFYDQLSRDSVLEMQNVGKINKPGVYRLRMFDMIVRLQQACIHPSLIVNSMVNRGFTIIPSDSDFAALIKKQRGEDDDEFQEMKVDTLQFPSFDTKPNQPPPTSLPQSKIKTPQATLGLWKEAAFPDYPKHAVRKLVEAPEKLWPPPFVETEETLPKNELTKWTSLNKAAVDTSHDQTKSLQKKTTKGQEMASTHEQDVARLRTNETLETIRMRTQLYKQQRQFQELYSFAMFKDLPNQQQASGMQTDRNNQSLPLTNTLPSPTPSPFTAHYLGHPSLQPTKIIQRSINTSQFTIPNASYPTTSAFPTTASFPNTSPFPKTSASPNTTAFPTLHPQSTNRLMPVAAQHYAKWGAGMMKAPQPSTSTAVASKKEKKKHIIPPSVEIVDLDPVTDESEQQHDEISTRSNATVSPETGFLPLNLLAPSPRKPSAASRVPTKTITIKSVTTNPQTRLAGGGYPLRNVKAKKLRSLAVITLSSSDEESTPESQPTRSQRMQTSTTPRSRPTPSQKPIEMKPITKMKRIEPTSEKKKELPKRKKLTRSNSSSESSEFKHEDRASILKTQDRQEPVHLSLNAPGQIITTQFAASSDEETESKGSRLSMSVHKKKTKGEGRKNELNREEVMMKEESDTVRLNWIDEQPKLLKNEEDKLETQLLHKTEPKASQQHPPKARSPQKPSPISKFDSIVEMLKKTKQVDTPSPNRTSNPKITRPTAERPIPKKQEEDEEEEEEEEEEDEEDDGKAGADEETSQSSSDESAGSIDSESASMIEDNLVNEQRFQEAHRVKQIQRKRRRKALLSQISGKTSSAAKHGYPETYPADFPAPPFKLSELPSLEEQGVDPALFYLFNRYCSLCFHWMEDPILTPCQHLFCRSCYTDYVKAYEADRDARITKSKNTHTTQVAQAHPEFSQTKQKRLVQSQVQKDRHAMEPLGCPVCGSTLQSNSTLSLALVQIVHQFASTPLGCSYFGIGRSKNARMQPFRRAKKKKNEVIVLSDSSDSEVEVNGKKLHLSAKMKTLLYYLTQEKPEDEKIVIFSQWTSTLDLVGEMLNEYEIDFERFDGQQTMNKQKAAIEDFSRKGDFSPSPTPFLPSDIFTPTSDRSSPSPERSSVSPDPPDHSPSPSSARRNVTVLLASLRAAGVGLNLSAANHVLLLDRWWNPFVEEQAIDRVHRIGQDKKVTVVRLTVEDSIEQRIEQLQELKFGLAENVLANKGTRDTKSEEKKQLTNEDMQYLLSLKPRPPGHRHTPTQFIVLPNSELGKLNPLPHPSPPASSNPLTFRPYSATPSLLTSTTQYQPFTGALPRNSAFFPSSTDLSKYPLSFPDIHPSPHNPAVTNLSFPPQKHPEQGDSTETEVLKSTNIQ</sequence>
<feature type="region of interest" description="Disordered" evidence="9">
    <location>
        <begin position="1724"/>
        <end position="1766"/>
    </location>
</feature>
<feature type="compositionally biased region" description="Basic residues" evidence="9">
    <location>
        <begin position="1192"/>
        <end position="1203"/>
    </location>
</feature>
<evidence type="ECO:0000256" key="2">
    <source>
        <dbReference type="ARBA" id="ARBA00022741"/>
    </source>
</evidence>
<dbReference type="SMART" id="SM00184">
    <property type="entry name" value="RING"/>
    <property type="match status" value="1"/>
</dbReference>
<dbReference type="SMART" id="SM00490">
    <property type="entry name" value="HELICc"/>
    <property type="match status" value="1"/>
</dbReference>
<keyword evidence="6" id="KW-0862">Zinc</keyword>
<evidence type="ECO:0000256" key="7">
    <source>
        <dbReference type="ARBA" id="ARBA00022840"/>
    </source>
</evidence>
<feature type="region of interest" description="Disordered" evidence="9">
    <location>
        <begin position="884"/>
        <end position="1170"/>
    </location>
</feature>
<dbReference type="InterPro" id="IPR017907">
    <property type="entry name" value="Znf_RING_CS"/>
</dbReference>
<evidence type="ECO:0000256" key="6">
    <source>
        <dbReference type="ARBA" id="ARBA00022833"/>
    </source>
</evidence>
<evidence type="ECO:0000256" key="9">
    <source>
        <dbReference type="SAM" id="MobiDB-lite"/>
    </source>
</evidence>
<evidence type="ECO:0000256" key="3">
    <source>
        <dbReference type="ARBA" id="ARBA00022771"/>
    </source>
</evidence>
<keyword evidence="2" id="KW-0547">Nucleotide-binding</keyword>
<name>A0ABQ9XLR6_9EUKA</name>
<feature type="compositionally biased region" description="Low complexity" evidence="9">
    <location>
        <begin position="1157"/>
        <end position="1170"/>
    </location>
</feature>
<organism evidence="12 13">
    <name type="scientific">Blattamonas nauphoetae</name>
    <dbReference type="NCBI Taxonomy" id="2049346"/>
    <lineage>
        <taxon>Eukaryota</taxon>
        <taxon>Metamonada</taxon>
        <taxon>Preaxostyla</taxon>
        <taxon>Oxymonadida</taxon>
        <taxon>Blattamonas</taxon>
    </lineage>
</organism>
<feature type="compositionally biased region" description="Basic and acidic residues" evidence="9">
    <location>
        <begin position="1120"/>
        <end position="1130"/>
    </location>
</feature>
<feature type="domain" description="RING-type" evidence="10">
    <location>
        <begin position="1258"/>
        <end position="1285"/>
    </location>
</feature>
<dbReference type="CDD" id="cd18793">
    <property type="entry name" value="SF2_C_SNF"/>
    <property type="match status" value="1"/>
</dbReference>
<evidence type="ECO:0000256" key="4">
    <source>
        <dbReference type="ARBA" id="ARBA00022801"/>
    </source>
</evidence>
<keyword evidence="4 12" id="KW-0378">Hydrolase</keyword>
<dbReference type="PANTHER" id="PTHR45626:SF22">
    <property type="entry name" value="DNA REPAIR PROTEIN RAD5"/>
    <property type="match status" value="1"/>
</dbReference>
<feature type="compositionally biased region" description="Basic and acidic residues" evidence="9">
    <location>
        <begin position="1046"/>
        <end position="1068"/>
    </location>
</feature>
<feature type="compositionally biased region" description="Polar residues" evidence="9">
    <location>
        <begin position="1206"/>
        <end position="1215"/>
    </location>
</feature>
<dbReference type="InterPro" id="IPR050628">
    <property type="entry name" value="SNF2_RAD54_helicase_TF"/>
</dbReference>
<keyword evidence="5" id="KW-0347">Helicase</keyword>
<dbReference type="PROSITE" id="PS51194">
    <property type="entry name" value="HELICASE_CTER"/>
    <property type="match status" value="1"/>
</dbReference>
<gene>
    <name evidence="12" type="ORF">BLNAU_13807</name>
</gene>
<dbReference type="Proteomes" id="UP001281761">
    <property type="component" value="Unassembled WGS sequence"/>
</dbReference>
<feature type="region of interest" description="Disordered" evidence="9">
    <location>
        <begin position="497"/>
        <end position="517"/>
    </location>
</feature>
<dbReference type="EC" id="3.6.4.-" evidence="12"/>
<protein>
    <submittedName>
        <fullName evidence="12">DNA repair protein rad5</fullName>
        <ecNumber evidence="12">3.6.4.-</ecNumber>
    </submittedName>
</protein>
<evidence type="ECO:0000256" key="8">
    <source>
        <dbReference type="PROSITE-ProRule" id="PRU00175"/>
    </source>
</evidence>
<evidence type="ECO:0000256" key="1">
    <source>
        <dbReference type="ARBA" id="ARBA00022723"/>
    </source>
</evidence>
<dbReference type="InterPro" id="IPR001841">
    <property type="entry name" value="Znf_RING"/>
</dbReference>
<evidence type="ECO:0000313" key="12">
    <source>
        <dbReference type="EMBL" id="KAK2951191.1"/>
    </source>
</evidence>
<feature type="compositionally biased region" description="Basic and acidic residues" evidence="9">
    <location>
        <begin position="929"/>
        <end position="939"/>
    </location>
</feature>
<feature type="region of interest" description="Disordered" evidence="9">
    <location>
        <begin position="779"/>
        <end position="847"/>
    </location>
</feature>
<keyword evidence="1" id="KW-0479">Metal-binding</keyword>
<feature type="region of interest" description="Disordered" evidence="9">
    <location>
        <begin position="1483"/>
        <end position="1530"/>
    </location>
</feature>
<dbReference type="InterPro" id="IPR038718">
    <property type="entry name" value="SNF2-like_sf"/>
</dbReference>
<feature type="region of interest" description="Disordered" evidence="9">
    <location>
        <begin position="579"/>
        <end position="605"/>
    </location>
</feature>
<dbReference type="Gene3D" id="3.30.40.10">
    <property type="entry name" value="Zinc/RING finger domain, C3HC4 (zinc finger)"/>
    <property type="match status" value="1"/>
</dbReference>